<gene>
    <name evidence="3" type="ORF">SH580_05795</name>
</gene>
<protein>
    <submittedName>
        <fullName evidence="3">Tyrosine-type recombinase/integrase</fullName>
    </submittedName>
</protein>
<dbReference type="InterPro" id="IPR013762">
    <property type="entry name" value="Integrase-like_cat_sf"/>
</dbReference>
<proteinExistence type="predicted"/>
<dbReference type="Proteomes" id="UP001324993">
    <property type="component" value="Chromosome"/>
</dbReference>
<evidence type="ECO:0000313" key="4">
    <source>
        <dbReference type="Proteomes" id="UP001324993"/>
    </source>
</evidence>
<keyword evidence="4" id="KW-1185">Reference proteome</keyword>
<dbReference type="Gene3D" id="1.10.443.10">
    <property type="entry name" value="Intergrase catalytic core"/>
    <property type="match status" value="1"/>
</dbReference>
<dbReference type="SUPFAM" id="SSF56349">
    <property type="entry name" value="DNA breaking-rejoining enzymes"/>
    <property type="match status" value="1"/>
</dbReference>
<dbReference type="InterPro" id="IPR011010">
    <property type="entry name" value="DNA_brk_join_enz"/>
</dbReference>
<reference evidence="3 4" key="1">
    <citation type="submission" date="2023-11" db="EMBL/GenBank/DDBJ databases">
        <title>Coraliomargarita sp. nov., isolated from marine algae.</title>
        <authorList>
            <person name="Lee J.K."/>
            <person name="Baek J.H."/>
            <person name="Kim J.M."/>
            <person name="Choi D.G."/>
            <person name="Jeon C.O."/>
        </authorList>
    </citation>
    <scope>NUCLEOTIDE SEQUENCE [LARGE SCALE GENOMIC DNA]</scope>
    <source>
        <strain evidence="3 4">J2-16</strain>
    </source>
</reference>
<dbReference type="InterPro" id="IPR002104">
    <property type="entry name" value="Integrase_catalytic"/>
</dbReference>
<name>A0ABZ0RP85_9BACT</name>
<dbReference type="PROSITE" id="PS51898">
    <property type="entry name" value="TYR_RECOMBINASE"/>
    <property type="match status" value="1"/>
</dbReference>
<evidence type="ECO:0000313" key="3">
    <source>
        <dbReference type="EMBL" id="WPJ97218.1"/>
    </source>
</evidence>
<dbReference type="EMBL" id="CP138858">
    <property type="protein sequence ID" value="WPJ97218.1"/>
    <property type="molecule type" value="Genomic_DNA"/>
</dbReference>
<sequence>MSSTYVGNWVTKTVKSADIGKTGSCHLFRHSCATRMLENGADIRLIQQLLGHARLDTTQIYTEVAIRALREVHARTHPSSNLQA</sequence>
<evidence type="ECO:0000259" key="2">
    <source>
        <dbReference type="PROSITE" id="PS51898"/>
    </source>
</evidence>
<evidence type="ECO:0000256" key="1">
    <source>
        <dbReference type="ARBA" id="ARBA00023172"/>
    </source>
</evidence>
<dbReference type="Pfam" id="PF00589">
    <property type="entry name" value="Phage_integrase"/>
    <property type="match status" value="1"/>
</dbReference>
<dbReference type="RefSeq" id="WP_319834063.1">
    <property type="nucleotide sequence ID" value="NZ_CP138858.1"/>
</dbReference>
<organism evidence="3 4">
    <name type="scientific">Coraliomargarita algicola</name>
    <dbReference type="NCBI Taxonomy" id="3092156"/>
    <lineage>
        <taxon>Bacteria</taxon>
        <taxon>Pseudomonadati</taxon>
        <taxon>Verrucomicrobiota</taxon>
        <taxon>Opitutia</taxon>
        <taxon>Puniceicoccales</taxon>
        <taxon>Coraliomargaritaceae</taxon>
        <taxon>Coraliomargarita</taxon>
    </lineage>
</organism>
<keyword evidence="1" id="KW-0233">DNA recombination</keyword>
<accession>A0ABZ0RP85</accession>
<feature type="domain" description="Tyr recombinase" evidence="2">
    <location>
        <begin position="1"/>
        <end position="74"/>
    </location>
</feature>